<accession>A0AB39YH43</accession>
<sequence>MHARPRGRSRRDTSVAVLNRLRPWLPTLLAVSVNSPFRDSRDTSFASWRTVVFGRWAVSVPTPHFAGLADYGRHSDALVEWRRRVRAHAPHRTRPGPLPIPGTRACLMRR</sequence>
<dbReference type="PANTHER" id="PTHR36510">
    <property type="entry name" value="GLUTAMATE--CYSTEINE LIGASE 2-RELATED"/>
    <property type="match status" value="1"/>
</dbReference>
<keyword evidence="2" id="KW-0436">Ligase</keyword>
<dbReference type="AlphaFoldDB" id="A0AB39YH43"/>
<dbReference type="RefSeq" id="WP_369780389.1">
    <property type="nucleotide sequence ID" value="NZ_CP165727.1"/>
</dbReference>
<dbReference type="GO" id="GO:0042398">
    <property type="term" value="P:modified amino acid biosynthetic process"/>
    <property type="evidence" value="ECO:0007669"/>
    <property type="project" value="InterPro"/>
</dbReference>
<dbReference type="PANTHER" id="PTHR36510:SF1">
    <property type="entry name" value="GLUTAMATE--CYSTEINE LIGASE 2-RELATED"/>
    <property type="match status" value="1"/>
</dbReference>
<proteinExistence type="predicted"/>
<dbReference type="Gene3D" id="3.30.590.20">
    <property type="match status" value="1"/>
</dbReference>
<comment type="catalytic activity">
    <reaction evidence="1">
        <text>L-cysteine + L-glutamate + ATP = gamma-L-glutamyl-L-cysteine + ADP + phosphate + H(+)</text>
        <dbReference type="Rhea" id="RHEA:13285"/>
        <dbReference type="ChEBI" id="CHEBI:15378"/>
        <dbReference type="ChEBI" id="CHEBI:29985"/>
        <dbReference type="ChEBI" id="CHEBI:30616"/>
        <dbReference type="ChEBI" id="CHEBI:35235"/>
        <dbReference type="ChEBI" id="CHEBI:43474"/>
        <dbReference type="ChEBI" id="CHEBI:58173"/>
        <dbReference type="ChEBI" id="CHEBI:456216"/>
        <dbReference type="EC" id="6.3.2.2"/>
    </reaction>
</comment>
<dbReference type="InterPro" id="IPR014746">
    <property type="entry name" value="Gln_synth/guanido_kin_cat_dom"/>
</dbReference>
<dbReference type="InterPro" id="IPR050141">
    <property type="entry name" value="GCL_type2/YbdK_subfam"/>
</dbReference>
<evidence type="ECO:0000256" key="1">
    <source>
        <dbReference type="ARBA" id="ARBA00048819"/>
    </source>
</evidence>
<dbReference type="SUPFAM" id="SSF55931">
    <property type="entry name" value="Glutamine synthetase/guanido kinase"/>
    <property type="match status" value="1"/>
</dbReference>
<name>A0AB39YH43_9ACTN</name>
<dbReference type="EMBL" id="CP165727">
    <property type="protein sequence ID" value="XDV69164.1"/>
    <property type="molecule type" value="Genomic_DNA"/>
</dbReference>
<organism evidence="2">
    <name type="scientific">Streptomyces sp. R33</name>
    <dbReference type="NCBI Taxonomy" id="3238629"/>
    <lineage>
        <taxon>Bacteria</taxon>
        <taxon>Bacillati</taxon>
        <taxon>Actinomycetota</taxon>
        <taxon>Actinomycetes</taxon>
        <taxon>Kitasatosporales</taxon>
        <taxon>Streptomycetaceae</taxon>
        <taxon>Streptomyces</taxon>
    </lineage>
</organism>
<protein>
    <submittedName>
        <fullName evidence="2">Glutamate-cysteine ligase family protein</fullName>
    </submittedName>
</protein>
<dbReference type="Pfam" id="PF04107">
    <property type="entry name" value="GCS2"/>
    <property type="match status" value="1"/>
</dbReference>
<dbReference type="InterPro" id="IPR006336">
    <property type="entry name" value="GCS2"/>
</dbReference>
<gene>
    <name evidence="2" type="ORF">AB5J51_38525</name>
</gene>
<evidence type="ECO:0000313" key="2">
    <source>
        <dbReference type="EMBL" id="XDV69164.1"/>
    </source>
</evidence>
<dbReference type="GO" id="GO:0004357">
    <property type="term" value="F:glutamate-cysteine ligase activity"/>
    <property type="evidence" value="ECO:0007669"/>
    <property type="project" value="UniProtKB-EC"/>
</dbReference>
<reference evidence="2" key="1">
    <citation type="submission" date="2024-08" db="EMBL/GenBank/DDBJ databases">
        <authorList>
            <person name="Yu S.T."/>
        </authorList>
    </citation>
    <scope>NUCLEOTIDE SEQUENCE</scope>
    <source>
        <strain evidence="2">R33</strain>
    </source>
</reference>